<evidence type="ECO:0000313" key="1">
    <source>
        <dbReference type="EMBL" id="GAA1673536.1"/>
    </source>
</evidence>
<dbReference type="EMBL" id="BAAANY010000008">
    <property type="protein sequence ID" value="GAA1673536.1"/>
    <property type="molecule type" value="Genomic_DNA"/>
</dbReference>
<comment type="caution">
    <text evidence="1">The sequence shown here is derived from an EMBL/GenBank/DDBJ whole genome shotgun (WGS) entry which is preliminary data.</text>
</comment>
<evidence type="ECO:0000313" key="2">
    <source>
        <dbReference type="Proteomes" id="UP001500618"/>
    </source>
</evidence>
<keyword evidence="2" id="KW-1185">Reference proteome</keyword>
<accession>A0ABP4SKE1</accession>
<organism evidence="1 2">
    <name type="scientific">Fodinicola feengrottensis</name>
    <dbReference type="NCBI Taxonomy" id="435914"/>
    <lineage>
        <taxon>Bacteria</taxon>
        <taxon>Bacillati</taxon>
        <taxon>Actinomycetota</taxon>
        <taxon>Actinomycetes</taxon>
        <taxon>Mycobacteriales</taxon>
        <taxon>Fodinicola</taxon>
    </lineage>
</organism>
<dbReference type="Pfam" id="PF13814">
    <property type="entry name" value="Replic_Relax"/>
    <property type="match status" value="1"/>
</dbReference>
<evidence type="ECO:0008006" key="3">
    <source>
        <dbReference type="Google" id="ProtNLM"/>
    </source>
</evidence>
<name>A0ABP4SKE1_9ACTN</name>
<protein>
    <recommendedName>
        <fullName evidence="3">Replication-relaxation</fullName>
    </recommendedName>
</protein>
<sequence length="252" mass="28031">MRLNRLRRAGLITRFRWHPGTGGSQPWHYTIDDAGAALIAAERELVLASGNALRVRRAVLAASPQLAHRVGANEFFVQLYAYSRTHRGQLVAWLNPEQTHEQYPPYNARLRCDGHGAWREDGRTVGFYLEYDTGTESQSVLLDKIEAYEQTTATGHLPPHPVLFWLPSTQREKNLWTAIANTRTRAPRIPIATAARDTSTGGQPASAIWALANAPGRRRRLAELPVAEPLPTPTLAHPRELLDVSILDKTAG</sequence>
<gene>
    <name evidence="1" type="ORF">GCM10009765_23600</name>
</gene>
<dbReference type="InterPro" id="IPR025855">
    <property type="entry name" value="Replic_Relax"/>
</dbReference>
<dbReference type="Proteomes" id="UP001500618">
    <property type="component" value="Unassembled WGS sequence"/>
</dbReference>
<proteinExistence type="predicted"/>
<reference evidence="2" key="1">
    <citation type="journal article" date="2019" name="Int. J. Syst. Evol. Microbiol.">
        <title>The Global Catalogue of Microorganisms (GCM) 10K type strain sequencing project: providing services to taxonomists for standard genome sequencing and annotation.</title>
        <authorList>
            <consortium name="The Broad Institute Genomics Platform"/>
            <consortium name="The Broad Institute Genome Sequencing Center for Infectious Disease"/>
            <person name="Wu L."/>
            <person name="Ma J."/>
        </authorList>
    </citation>
    <scope>NUCLEOTIDE SEQUENCE [LARGE SCALE GENOMIC DNA]</scope>
    <source>
        <strain evidence="2">JCM 14718</strain>
    </source>
</reference>